<sequence>MLEDVTSAPGRSVGRKQALRAIEAGQAAKVYLAPDADEHFRRGLLQVCAENGLTVDESATMAQLGRACGIDVGAAVVVIHKN</sequence>
<dbReference type="InterPro" id="IPR004038">
    <property type="entry name" value="Ribosomal_eL8/eL30/eS12/Gad45"/>
</dbReference>
<dbReference type="AlphaFoldDB" id="A0A926HJ91"/>
<name>A0A926HJ91_9FIRM</name>
<dbReference type="EMBL" id="JACRSO010000004">
    <property type="protein sequence ID" value="MBC8529652.1"/>
    <property type="molecule type" value="Genomic_DNA"/>
</dbReference>
<evidence type="ECO:0000259" key="1">
    <source>
        <dbReference type="Pfam" id="PF01248"/>
    </source>
</evidence>
<organism evidence="2 3">
    <name type="scientific">Luoshenia tenuis</name>
    <dbReference type="NCBI Taxonomy" id="2763654"/>
    <lineage>
        <taxon>Bacteria</taxon>
        <taxon>Bacillati</taxon>
        <taxon>Bacillota</taxon>
        <taxon>Clostridia</taxon>
        <taxon>Christensenellales</taxon>
        <taxon>Christensenellaceae</taxon>
        <taxon>Luoshenia</taxon>
    </lineage>
</organism>
<dbReference type="InterPro" id="IPR029064">
    <property type="entry name" value="Ribosomal_eL30-like_sf"/>
</dbReference>
<keyword evidence="3" id="KW-1185">Reference proteome</keyword>
<dbReference type="Pfam" id="PF01248">
    <property type="entry name" value="Ribosomal_L7Ae"/>
    <property type="match status" value="1"/>
</dbReference>
<dbReference type="SUPFAM" id="SSF55315">
    <property type="entry name" value="L30e-like"/>
    <property type="match status" value="1"/>
</dbReference>
<evidence type="ECO:0000313" key="3">
    <source>
        <dbReference type="Proteomes" id="UP000654279"/>
    </source>
</evidence>
<dbReference type="Proteomes" id="UP000654279">
    <property type="component" value="Unassembled WGS sequence"/>
</dbReference>
<proteinExistence type="predicted"/>
<feature type="domain" description="Ribosomal protein eL8/eL30/eS12/Gadd45" evidence="1">
    <location>
        <begin position="12"/>
        <end position="81"/>
    </location>
</feature>
<reference evidence="2" key="1">
    <citation type="submission" date="2020-08" db="EMBL/GenBank/DDBJ databases">
        <title>Genome public.</title>
        <authorList>
            <person name="Liu C."/>
            <person name="Sun Q."/>
        </authorList>
    </citation>
    <scope>NUCLEOTIDE SEQUENCE</scope>
    <source>
        <strain evidence="2">NSJ-44</strain>
    </source>
</reference>
<dbReference type="Gene3D" id="3.30.1330.30">
    <property type="match status" value="1"/>
</dbReference>
<gene>
    <name evidence="2" type="ORF">H8699_09455</name>
</gene>
<accession>A0A926HJ91</accession>
<evidence type="ECO:0000313" key="2">
    <source>
        <dbReference type="EMBL" id="MBC8529652.1"/>
    </source>
</evidence>
<dbReference type="RefSeq" id="WP_138296593.1">
    <property type="nucleotide sequence ID" value="NZ_JACRSO010000004.1"/>
</dbReference>
<protein>
    <submittedName>
        <fullName evidence="2">Ribosomal L7Ae/L30e/S12e/Gadd45 family protein</fullName>
    </submittedName>
</protein>
<comment type="caution">
    <text evidence="2">The sequence shown here is derived from an EMBL/GenBank/DDBJ whole genome shotgun (WGS) entry which is preliminary data.</text>
</comment>